<name>A0ABV6VSR6_9ACTN</name>
<sequence>MNENDPMRYGILGTTQALRDDGTRVPLGGARLRALLAALVLRDGRAVPAWALIEEIWADQPPADPQDALQTLVARLRRALGPARIASATDGYRLRGAAEDGGVLDTDLRRFEALAARDDADADALRGALALWRGPALADLPSRADAAARYEAQRESVLRRLLAAELDLGRADAVLPRLAELIERQPLDEPLQALHLRALRDTGRVPEALLAYDTFRHRLADHLGTDPGPELRRLHTQLLNPTATTPTTPTPGSATPTPSQLPTPAPAPAAPAPTQPPTSAPGPAQPLTPAPGPAAPAPAPTQPPTSAPAPTPGTNLRPRLTSFVGRDADLAALRAALPAQRLLTLIGPGGSGKTRLAQQAAEAHAADHPADCPDGVWMVELAPLDDPQAVPGAVLSALGLRGTHLNVGGKAEAMAAEALSSPEAETPLAQLVDYCASRRLLLVLDNCEHLVQAAAELAEPLTAACPGVTVLATSREPLGVPGEVLHPVDPLPDPAALRLLAERGAAARPGFDPADPAQDPAACAEICRRLDGLPLAIELAAARLRALTPRQLADRLDGRFHLLSAGSRTNLPRQQTLRAVVDWSWDLLDKPERVLLARLSVFAGGFTLEAVEEICADEVPGGGLPRAEVAAVLASLVDKSLVQAPLHGPGNSNASSDGPGRSPRYRMLETIHEYARERLAEDASEAAADTDGADTDTDSSQVTHRHLVYFRELARVTDPLLRGSGQLDALALLEAEHDNLRAALRRAVAARNQQEALSLVLSLAWFWNLRDFVDESRAWIAAVSELCPAEFPSGPPIPLPQGPMDLPPPWSAEVHDEALRGLLIYRCVTAEGDFNRSPSEEHVRLAEAVLAAYPPELPQSARVPGMHRAYVTMFAAQMEQMHPTVEAMIEGCRLHDRPWELAFSLQLGCKLHNDQPGKRELSLAEAVESLELFTRLGDRWGMAEALAGQSEAASFAGDYLTAARCAREAIALAESIGADQGVPVLQVRLGDALLGAGELEEGERYIVLGVENSRVHTPYGQGAGFFGTVVLAALRCRQERYQDARALLEPLVQDFREGSMGSMLGGMLEGMLGWIDSREGQPLEGLRRLRAGVGRVADHPMAGMVNDMLGLMLVPSAADIMLRCAQQGLLPADRSTDLAARLLGAYAQQQTREVVHHLERQVLDQTTAGLRELMGDQAFDAAFAEGAELDTRQAVALLRES</sequence>
<dbReference type="RefSeq" id="WP_380534038.1">
    <property type="nucleotide sequence ID" value="NZ_JBHFAB010000005.1"/>
</dbReference>
<keyword evidence="2" id="KW-0902">Two-component regulatory system</keyword>
<feature type="domain" description="OmpR/PhoB-type" evidence="6">
    <location>
        <begin position="1"/>
        <end position="96"/>
    </location>
</feature>
<dbReference type="Gene3D" id="1.10.10.10">
    <property type="entry name" value="Winged helix-like DNA-binding domain superfamily/Winged helix DNA-binding domain"/>
    <property type="match status" value="1"/>
</dbReference>
<dbReference type="Gene3D" id="3.40.50.300">
    <property type="entry name" value="P-loop containing nucleotide triphosphate hydrolases"/>
    <property type="match status" value="1"/>
</dbReference>
<dbReference type="SUPFAM" id="SSF48452">
    <property type="entry name" value="TPR-like"/>
    <property type="match status" value="2"/>
</dbReference>
<protein>
    <submittedName>
        <fullName evidence="7">BTAD domain-containing putative transcriptional regulator</fullName>
    </submittedName>
</protein>
<dbReference type="EMBL" id="JBHFAB010000005">
    <property type="protein sequence ID" value="MFC1416631.1"/>
    <property type="molecule type" value="Genomic_DNA"/>
</dbReference>
<dbReference type="Proteomes" id="UP001592531">
    <property type="component" value="Unassembled WGS sequence"/>
</dbReference>
<dbReference type="SUPFAM" id="SSF52540">
    <property type="entry name" value="P-loop containing nucleoside triphosphate hydrolases"/>
    <property type="match status" value="1"/>
</dbReference>
<comment type="similarity">
    <text evidence="1">Belongs to the AfsR/DnrI/RedD regulatory family.</text>
</comment>
<dbReference type="CDD" id="cd15831">
    <property type="entry name" value="BTAD"/>
    <property type="match status" value="1"/>
</dbReference>
<dbReference type="Gene3D" id="1.25.40.10">
    <property type="entry name" value="Tetratricopeptide repeat domain"/>
    <property type="match status" value="2"/>
</dbReference>
<dbReference type="InterPro" id="IPR005158">
    <property type="entry name" value="BTAD"/>
</dbReference>
<dbReference type="PANTHER" id="PTHR47691">
    <property type="entry name" value="REGULATOR-RELATED"/>
    <property type="match status" value="1"/>
</dbReference>
<evidence type="ECO:0000256" key="4">
    <source>
        <dbReference type="PROSITE-ProRule" id="PRU01091"/>
    </source>
</evidence>
<comment type="caution">
    <text evidence="7">The sequence shown here is derived from an EMBL/GenBank/DDBJ whole genome shotgun (WGS) entry which is preliminary data.</text>
</comment>
<evidence type="ECO:0000256" key="5">
    <source>
        <dbReference type="SAM" id="MobiDB-lite"/>
    </source>
</evidence>
<dbReference type="InterPro" id="IPR027417">
    <property type="entry name" value="P-loop_NTPase"/>
</dbReference>
<evidence type="ECO:0000256" key="2">
    <source>
        <dbReference type="ARBA" id="ARBA00023012"/>
    </source>
</evidence>
<dbReference type="Pfam" id="PF25872">
    <property type="entry name" value="HTH_77"/>
    <property type="match status" value="1"/>
</dbReference>
<feature type="compositionally biased region" description="Pro residues" evidence="5">
    <location>
        <begin position="259"/>
        <end position="311"/>
    </location>
</feature>
<dbReference type="SMART" id="SM01043">
    <property type="entry name" value="BTAD"/>
    <property type="match status" value="1"/>
</dbReference>
<evidence type="ECO:0000256" key="3">
    <source>
        <dbReference type="ARBA" id="ARBA00023125"/>
    </source>
</evidence>
<dbReference type="InterPro" id="IPR001867">
    <property type="entry name" value="OmpR/PhoB-type_DNA-bd"/>
</dbReference>
<dbReference type="SUPFAM" id="SSF46894">
    <property type="entry name" value="C-terminal effector domain of the bipartite response regulators"/>
    <property type="match status" value="1"/>
</dbReference>
<feature type="DNA-binding region" description="OmpR/PhoB-type" evidence="4">
    <location>
        <begin position="1"/>
        <end position="96"/>
    </location>
</feature>
<dbReference type="PRINTS" id="PR00364">
    <property type="entry name" value="DISEASERSIST"/>
</dbReference>
<dbReference type="PANTHER" id="PTHR47691:SF3">
    <property type="entry name" value="HTH-TYPE TRANSCRIPTIONAL REGULATOR RV0890C-RELATED"/>
    <property type="match status" value="1"/>
</dbReference>
<evidence type="ECO:0000313" key="8">
    <source>
        <dbReference type="Proteomes" id="UP001592531"/>
    </source>
</evidence>
<dbReference type="InterPro" id="IPR058852">
    <property type="entry name" value="HTH_77"/>
</dbReference>
<dbReference type="InterPro" id="IPR041664">
    <property type="entry name" value="AAA_16"/>
</dbReference>
<evidence type="ECO:0000259" key="6">
    <source>
        <dbReference type="PROSITE" id="PS51755"/>
    </source>
</evidence>
<dbReference type="InterPro" id="IPR036388">
    <property type="entry name" value="WH-like_DNA-bd_sf"/>
</dbReference>
<dbReference type="Pfam" id="PF00486">
    <property type="entry name" value="Trans_reg_C"/>
    <property type="match status" value="1"/>
</dbReference>
<keyword evidence="8" id="KW-1185">Reference proteome</keyword>
<gene>
    <name evidence="7" type="ORF">ACEZDE_08255</name>
</gene>
<organism evidence="7 8">
    <name type="scientific">Streptacidiphilus cavernicola</name>
    <dbReference type="NCBI Taxonomy" id="3342716"/>
    <lineage>
        <taxon>Bacteria</taxon>
        <taxon>Bacillati</taxon>
        <taxon>Actinomycetota</taxon>
        <taxon>Actinomycetes</taxon>
        <taxon>Kitasatosporales</taxon>
        <taxon>Streptomycetaceae</taxon>
        <taxon>Streptacidiphilus</taxon>
    </lineage>
</organism>
<keyword evidence="3 4" id="KW-0238">DNA-binding</keyword>
<feature type="region of interest" description="Disordered" evidence="5">
    <location>
        <begin position="241"/>
        <end position="320"/>
    </location>
</feature>
<evidence type="ECO:0000313" key="7">
    <source>
        <dbReference type="EMBL" id="MFC1416631.1"/>
    </source>
</evidence>
<proteinExistence type="inferred from homology"/>
<feature type="region of interest" description="Disordered" evidence="5">
    <location>
        <begin position="644"/>
        <end position="663"/>
    </location>
</feature>
<dbReference type="InterPro" id="IPR011990">
    <property type="entry name" value="TPR-like_helical_dom_sf"/>
</dbReference>
<reference evidence="7 8" key="1">
    <citation type="submission" date="2024-09" db="EMBL/GenBank/DDBJ databases">
        <authorList>
            <person name="Lee S.D."/>
        </authorList>
    </citation>
    <scope>NUCLEOTIDE SEQUENCE [LARGE SCALE GENOMIC DNA]</scope>
    <source>
        <strain evidence="7 8">N8-3</strain>
    </source>
</reference>
<evidence type="ECO:0000256" key="1">
    <source>
        <dbReference type="ARBA" id="ARBA00005820"/>
    </source>
</evidence>
<dbReference type="SMART" id="SM00862">
    <property type="entry name" value="Trans_reg_C"/>
    <property type="match status" value="1"/>
</dbReference>
<dbReference type="Pfam" id="PF03704">
    <property type="entry name" value="BTAD"/>
    <property type="match status" value="1"/>
</dbReference>
<feature type="compositionally biased region" description="Low complexity" evidence="5">
    <location>
        <begin position="241"/>
        <end position="258"/>
    </location>
</feature>
<dbReference type="Pfam" id="PF13191">
    <property type="entry name" value="AAA_16"/>
    <property type="match status" value="1"/>
</dbReference>
<accession>A0ABV6VSR6</accession>
<dbReference type="InterPro" id="IPR016032">
    <property type="entry name" value="Sig_transdc_resp-reg_C-effctor"/>
</dbReference>
<dbReference type="PROSITE" id="PS51755">
    <property type="entry name" value="OMPR_PHOB"/>
    <property type="match status" value="1"/>
</dbReference>